<dbReference type="OrthoDB" id="7644716at2"/>
<evidence type="ECO:0000259" key="2">
    <source>
        <dbReference type="Pfam" id="PF13115"/>
    </source>
</evidence>
<dbReference type="Proteomes" id="UP000596977">
    <property type="component" value="Unassembled WGS sequence"/>
</dbReference>
<organism evidence="3 4">
    <name type="scientific">Pelagibacterium lentulum</name>
    <dbReference type="NCBI Taxonomy" id="2029865"/>
    <lineage>
        <taxon>Bacteria</taxon>
        <taxon>Pseudomonadati</taxon>
        <taxon>Pseudomonadota</taxon>
        <taxon>Alphaproteobacteria</taxon>
        <taxon>Hyphomicrobiales</taxon>
        <taxon>Devosiaceae</taxon>
        <taxon>Pelagibacterium</taxon>
    </lineage>
</organism>
<dbReference type="AlphaFoldDB" id="A0A916RQA1"/>
<dbReference type="RefSeq" id="WP_127071491.1">
    <property type="nucleotide sequence ID" value="NZ_BMKB01000014.1"/>
</dbReference>
<feature type="transmembrane region" description="Helical" evidence="1">
    <location>
        <begin position="20"/>
        <end position="40"/>
    </location>
</feature>
<gene>
    <name evidence="3" type="ORF">GCM10011499_39440</name>
</gene>
<protein>
    <recommendedName>
        <fullName evidence="2">YtkA-like domain-containing protein</fullName>
    </recommendedName>
</protein>
<name>A0A916RQA1_9HYPH</name>
<keyword evidence="1" id="KW-0472">Membrane</keyword>
<reference evidence="3 4" key="1">
    <citation type="journal article" date="2014" name="Int. J. Syst. Evol. Microbiol.">
        <title>Complete genome sequence of Corynebacterium casei LMG S-19264T (=DSM 44701T), isolated from a smear-ripened cheese.</title>
        <authorList>
            <consortium name="US DOE Joint Genome Institute (JGI-PGF)"/>
            <person name="Walter F."/>
            <person name="Albersmeier A."/>
            <person name="Kalinowski J."/>
            <person name="Ruckert C."/>
        </authorList>
    </citation>
    <scope>NUCLEOTIDE SEQUENCE [LARGE SCALE GENOMIC DNA]</scope>
    <source>
        <strain evidence="3 4">CGMCC 1.15896</strain>
    </source>
</reference>
<accession>A0A916RQA1</accession>
<keyword evidence="4" id="KW-1185">Reference proteome</keyword>
<proteinExistence type="predicted"/>
<evidence type="ECO:0000313" key="3">
    <source>
        <dbReference type="EMBL" id="GGA65106.1"/>
    </source>
</evidence>
<keyword evidence="1" id="KW-1133">Transmembrane helix</keyword>
<feature type="domain" description="YtkA-like" evidence="2">
    <location>
        <begin position="85"/>
        <end position="130"/>
    </location>
</feature>
<evidence type="ECO:0000313" key="4">
    <source>
        <dbReference type="Proteomes" id="UP000596977"/>
    </source>
</evidence>
<keyword evidence="1" id="KW-0812">Transmembrane</keyword>
<sequence length="142" mass="15055">MKGPGKRRRNGPNLVPTVMIMTAGMTFLGLVLMLASIPWITEPGRVSVPISNVEPATSTINAVASLGEDGALTVFIGVSVDRGNTADPVVEIVMPAHQMSAPVNLISAGPGAFEARTILPMVGDWEVRIHSGSELTRLLVRW</sequence>
<dbReference type="Pfam" id="PF13115">
    <property type="entry name" value="YtkA"/>
    <property type="match status" value="1"/>
</dbReference>
<dbReference type="EMBL" id="BMKB01000014">
    <property type="protein sequence ID" value="GGA65106.1"/>
    <property type="molecule type" value="Genomic_DNA"/>
</dbReference>
<dbReference type="InterPro" id="IPR032693">
    <property type="entry name" value="YtkA-like_dom"/>
</dbReference>
<evidence type="ECO:0000256" key="1">
    <source>
        <dbReference type="SAM" id="Phobius"/>
    </source>
</evidence>
<comment type="caution">
    <text evidence="3">The sequence shown here is derived from an EMBL/GenBank/DDBJ whole genome shotgun (WGS) entry which is preliminary data.</text>
</comment>